<sequence>MACATGPNQGANIDSVAAVTFAIGAFGGLRARSGRSGAESGCRRRAGTIGPRGGGQAGGPDERDST</sequence>
<accession>A0A0S2F8L8</accession>
<evidence type="ECO:0000256" key="1">
    <source>
        <dbReference type="SAM" id="MobiDB-lite"/>
    </source>
</evidence>
<feature type="region of interest" description="Disordered" evidence="1">
    <location>
        <begin position="32"/>
        <end position="66"/>
    </location>
</feature>
<dbReference type="PATRIC" id="fig|84531.8.peg.1684"/>
<dbReference type="KEGG" id="lab:LA76x_1655"/>
<dbReference type="AlphaFoldDB" id="A0A0S2F8L8"/>
<keyword evidence="3" id="KW-1185">Reference proteome</keyword>
<protein>
    <submittedName>
        <fullName evidence="2">Uncharacterized protein</fullName>
    </submittedName>
</protein>
<gene>
    <name evidence="2" type="ORF">LA76x_1655</name>
</gene>
<dbReference type="Proteomes" id="UP000060787">
    <property type="component" value="Chromosome"/>
</dbReference>
<evidence type="ECO:0000313" key="3">
    <source>
        <dbReference type="Proteomes" id="UP000060787"/>
    </source>
</evidence>
<organism evidence="2 3">
    <name type="scientific">Lysobacter antibioticus</name>
    <dbReference type="NCBI Taxonomy" id="84531"/>
    <lineage>
        <taxon>Bacteria</taxon>
        <taxon>Pseudomonadati</taxon>
        <taxon>Pseudomonadota</taxon>
        <taxon>Gammaproteobacteria</taxon>
        <taxon>Lysobacterales</taxon>
        <taxon>Lysobacteraceae</taxon>
        <taxon>Lysobacter</taxon>
    </lineage>
</organism>
<dbReference type="STRING" id="84531.LA76x_1655"/>
<dbReference type="EMBL" id="CP011129">
    <property type="protein sequence ID" value="ALN79811.1"/>
    <property type="molecule type" value="Genomic_DNA"/>
</dbReference>
<evidence type="ECO:0000313" key="2">
    <source>
        <dbReference type="EMBL" id="ALN79811.1"/>
    </source>
</evidence>
<proteinExistence type="predicted"/>
<reference evidence="2 3" key="1">
    <citation type="journal article" date="2015" name="BMC Genomics">
        <title>Comparative genomics and metabolic profiling of the genus Lysobacter.</title>
        <authorList>
            <person name="de Bruijn I."/>
            <person name="Cheng X."/>
            <person name="de Jager V."/>
            <person name="Exposito R.G."/>
            <person name="Watrous J."/>
            <person name="Patel N."/>
            <person name="Postma J."/>
            <person name="Dorrestein P.C."/>
            <person name="Kobayashi D."/>
            <person name="Raaijmakers J.M."/>
        </authorList>
    </citation>
    <scope>NUCLEOTIDE SEQUENCE [LARGE SCALE GENOMIC DNA]</scope>
    <source>
        <strain evidence="2 3">76</strain>
    </source>
</reference>
<name>A0A0S2F8L8_LYSAN</name>